<dbReference type="InterPro" id="IPR050178">
    <property type="entry name" value="AspA/AstE_fam"/>
</dbReference>
<dbReference type="PANTHER" id="PTHR15162:SF7">
    <property type="entry name" value="SUCCINYLGLUTAMATE DESUCCINYLASE"/>
    <property type="match status" value="1"/>
</dbReference>
<evidence type="ECO:0000313" key="7">
    <source>
        <dbReference type="Proteomes" id="UP000009230"/>
    </source>
</evidence>
<reference evidence="6 7" key="1">
    <citation type="journal article" date="2012" name="Stand. Genomic Sci.">
        <title>Complete genome sequence of Marinomonas posidonica type strain (IVIA-Po-181(T)).</title>
        <authorList>
            <person name="Lucas-Elio P."/>
            <person name="Goodwin L."/>
            <person name="Woyke T."/>
            <person name="Pitluck S."/>
            <person name="Nolan M."/>
            <person name="Kyrpides N.C."/>
            <person name="Detter J.C."/>
            <person name="Copeland A."/>
            <person name="Lu M."/>
            <person name="Bruce D."/>
            <person name="Detter C."/>
            <person name="Tapia R."/>
            <person name="Han S."/>
            <person name="Land M.L."/>
            <person name="Ivanova N."/>
            <person name="Mikhailova N."/>
            <person name="Johnston A.W."/>
            <person name="Sanchez-Amat A."/>
        </authorList>
    </citation>
    <scope>NUCLEOTIDE SEQUENCE [LARGE SCALE GENOMIC DNA]</scope>
    <source>
        <strain evidence="7">CECT 7376 / NCIMB 14433 / IVIA-Po-181</strain>
    </source>
</reference>
<dbReference type="eggNOG" id="COG3608">
    <property type="taxonomic scope" value="Bacteria"/>
</dbReference>
<dbReference type="PANTHER" id="PTHR15162">
    <property type="entry name" value="ASPARTOACYLASE"/>
    <property type="match status" value="1"/>
</dbReference>
<evidence type="ECO:0000259" key="5">
    <source>
        <dbReference type="Pfam" id="PF24827"/>
    </source>
</evidence>
<dbReference type="GO" id="GO:0016788">
    <property type="term" value="F:hydrolase activity, acting on ester bonds"/>
    <property type="evidence" value="ECO:0007669"/>
    <property type="project" value="InterPro"/>
</dbReference>
<accession>F6CXX5</accession>
<dbReference type="InterPro" id="IPR055438">
    <property type="entry name" value="AstE_AspA_cat"/>
</dbReference>
<dbReference type="RefSeq" id="WP_013796012.1">
    <property type="nucleotide sequence ID" value="NC_015559.1"/>
</dbReference>
<keyword evidence="4" id="KW-0862">Zinc</keyword>
<comment type="cofactor">
    <cofactor evidence="1">
        <name>Zn(2+)</name>
        <dbReference type="ChEBI" id="CHEBI:29105"/>
    </cofactor>
</comment>
<proteinExistence type="predicted"/>
<organism evidence="6 7">
    <name type="scientific">Marinomonas posidonica (strain CECT 7376 / NCIMB 14433 / IVIA-Po-181)</name>
    <dbReference type="NCBI Taxonomy" id="491952"/>
    <lineage>
        <taxon>Bacteria</taxon>
        <taxon>Pseudomonadati</taxon>
        <taxon>Pseudomonadota</taxon>
        <taxon>Gammaproteobacteria</taxon>
        <taxon>Oceanospirillales</taxon>
        <taxon>Oceanospirillaceae</taxon>
        <taxon>Marinomonas</taxon>
    </lineage>
</organism>
<dbReference type="STRING" id="491952.Mar181_1494"/>
<dbReference type="AlphaFoldDB" id="F6CXX5"/>
<dbReference type="SUPFAM" id="SSF53187">
    <property type="entry name" value="Zn-dependent exopeptidases"/>
    <property type="match status" value="1"/>
</dbReference>
<dbReference type="EMBL" id="CP002771">
    <property type="protein sequence ID" value="AEF54537.1"/>
    <property type="molecule type" value="Genomic_DNA"/>
</dbReference>
<evidence type="ECO:0000256" key="4">
    <source>
        <dbReference type="ARBA" id="ARBA00022833"/>
    </source>
</evidence>
<dbReference type="CDD" id="cd06910">
    <property type="entry name" value="M14_ASTE_ASPA-like"/>
    <property type="match status" value="1"/>
</dbReference>
<keyword evidence="2" id="KW-0479">Metal-binding</keyword>
<dbReference type="Pfam" id="PF24827">
    <property type="entry name" value="AstE_AspA_cat"/>
    <property type="match status" value="1"/>
</dbReference>
<dbReference type="HOGENOM" id="CLU_056327_0_0_6"/>
<name>F6CXX5_MARPP</name>
<gene>
    <name evidence="6" type="ordered locus">Mar181_1494</name>
</gene>
<evidence type="ECO:0000256" key="2">
    <source>
        <dbReference type="ARBA" id="ARBA00022723"/>
    </source>
</evidence>
<evidence type="ECO:0000313" key="6">
    <source>
        <dbReference type="EMBL" id="AEF54537.1"/>
    </source>
</evidence>
<evidence type="ECO:0000256" key="1">
    <source>
        <dbReference type="ARBA" id="ARBA00001947"/>
    </source>
</evidence>
<sequence>MMKKDTNTHNESLPDYPIEIAFPDITPYKTGNGEIPYLYHFDSGVAGPHVMINALTHGNEVCGAIVVKELIDLAIQPRQGKLTLAFANVAAYLTFDSQHPDASRFVDQDLNRVWTKEILDDLSQDSTELQRARQLRPIIDEVDVLLDLHSMHEKCPPLCVCGPQDKGLELALEQQSPAWIIRDEGHPEGCRMRDYADFGDPNSTKNALLVECGQHWESSAVTVARDVTARFLMLHGLIQYKDLPSDWFQPIESKMNIVQVTEPVVATSMDFHFTDHYQGLEVFQKANSVIAYQDGQQVTTPYENCVLVMPSVRQLRPGVTVVRLGELQSA</sequence>
<feature type="domain" description="Succinylglutamate desuccinylase/Aspartoacylase catalytic" evidence="5">
    <location>
        <begin position="46"/>
        <end position="199"/>
    </location>
</feature>
<keyword evidence="3" id="KW-0378">Hydrolase</keyword>
<dbReference type="Proteomes" id="UP000009230">
    <property type="component" value="Chromosome"/>
</dbReference>
<dbReference type="KEGG" id="mpc:Mar181_1494"/>
<protein>
    <submittedName>
        <fullName evidence="6">Succinylglutamate desuccinylase/aspartoacylase</fullName>
    </submittedName>
</protein>
<keyword evidence="7" id="KW-1185">Reference proteome</keyword>
<evidence type="ECO:0000256" key="3">
    <source>
        <dbReference type="ARBA" id="ARBA00022801"/>
    </source>
</evidence>
<dbReference type="Gene3D" id="3.40.630.10">
    <property type="entry name" value="Zn peptidases"/>
    <property type="match status" value="1"/>
</dbReference>
<dbReference type="GO" id="GO:0005829">
    <property type="term" value="C:cytosol"/>
    <property type="evidence" value="ECO:0007669"/>
    <property type="project" value="TreeGrafter"/>
</dbReference>
<dbReference type="GO" id="GO:0046872">
    <property type="term" value="F:metal ion binding"/>
    <property type="evidence" value="ECO:0007669"/>
    <property type="project" value="UniProtKB-KW"/>
</dbReference>